<keyword evidence="5" id="KW-0378">Hydrolase</keyword>
<dbReference type="Gene3D" id="3.40.50.1010">
    <property type="entry name" value="5'-nuclease"/>
    <property type="match status" value="1"/>
</dbReference>
<comment type="caution">
    <text evidence="9">The sequence shown here is derived from an EMBL/GenBank/DDBJ whole genome shotgun (WGS) entry which is preliminary data.</text>
</comment>
<dbReference type="InterPro" id="IPR029060">
    <property type="entry name" value="PIN-like_dom_sf"/>
</dbReference>
<gene>
    <name evidence="9" type="ORF">H0I39_11680</name>
</gene>
<dbReference type="InterPro" id="IPR002716">
    <property type="entry name" value="PIN_dom"/>
</dbReference>
<dbReference type="InterPro" id="IPR050556">
    <property type="entry name" value="Type_II_TA_system_RNase"/>
</dbReference>
<evidence type="ECO:0000256" key="3">
    <source>
        <dbReference type="ARBA" id="ARBA00022722"/>
    </source>
</evidence>
<keyword evidence="2" id="KW-1277">Toxin-antitoxin system</keyword>
<evidence type="ECO:0000259" key="8">
    <source>
        <dbReference type="Pfam" id="PF01850"/>
    </source>
</evidence>
<evidence type="ECO:0000256" key="2">
    <source>
        <dbReference type="ARBA" id="ARBA00022649"/>
    </source>
</evidence>
<name>A0A853IT77_9BURK</name>
<comment type="similarity">
    <text evidence="7">Belongs to the PINc/VapC protein family.</text>
</comment>
<dbReference type="EMBL" id="JACCKX010000001">
    <property type="protein sequence ID" value="NZA02245.1"/>
    <property type="molecule type" value="Genomic_DNA"/>
</dbReference>
<keyword evidence="3" id="KW-0540">Nuclease</keyword>
<keyword evidence="6" id="KW-0460">Magnesium</keyword>
<comment type="cofactor">
    <cofactor evidence="1">
        <name>Mg(2+)</name>
        <dbReference type="ChEBI" id="CHEBI:18420"/>
    </cofactor>
</comment>
<dbReference type="AlphaFoldDB" id="A0A853IT77"/>
<protein>
    <submittedName>
        <fullName evidence="9">PIN domain-containing protein</fullName>
    </submittedName>
</protein>
<accession>A0A853IT77</accession>
<evidence type="ECO:0000313" key="9">
    <source>
        <dbReference type="EMBL" id="NZA02245.1"/>
    </source>
</evidence>
<dbReference type="GO" id="GO:0046872">
    <property type="term" value="F:metal ion binding"/>
    <property type="evidence" value="ECO:0007669"/>
    <property type="project" value="UniProtKB-KW"/>
</dbReference>
<dbReference type="GO" id="GO:0016787">
    <property type="term" value="F:hydrolase activity"/>
    <property type="evidence" value="ECO:0007669"/>
    <property type="project" value="UniProtKB-KW"/>
</dbReference>
<dbReference type="Proteomes" id="UP000589716">
    <property type="component" value="Unassembled WGS sequence"/>
</dbReference>
<dbReference type="PANTHER" id="PTHR33653:SF1">
    <property type="entry name" value="RIBONUCLEASE VAPC2"/>
    <property type="match status" value="1"/>
</dbReference>
<evidence type="ECO:0000256" key="7">
    <source>
        <dbReference type="ARBA" id="ARBA00038093"/>
    </source>
</evidence>
<dbReference type="SUPFAM" id="SSF88723">
    <property type="entry name" value="PIN domain-like"/>
    <property type="match status" value="1"/>
</dbReference>
<evidence type="ECO:0000256" key="4">
    <source>
        <dbReference type="ARBA" id="ARBA00022723"/>
    </source>
</evidence>
<dbReference type="Pfam" id="PF01850">
    <property type="entry name" value="PIN"/>
    <property type="match status" value="1"/>
</dbReference>
<proteinExistence type="inferred from homology"/>
<dbReference type="PANTHER" id="PTHR33653">
    <property type="entry name" value="RIBONUCLEASE VAPC2"/>
    <property type="match status" value="1"/>
</dbReference>
<evidence type="ECO:0000256" key="1">
    <source>
        <dbReference type="ARBA" id="ARBA00001946"/>
    </source>
</evidence>
<reference evidence="9 10" key="1">
    <citation type="submission" date="2020-07" db="EMBL/GenBank/DDBJ databases">
        <authorList>
            <person name="Maaloum M."/>
        </authorList>
    </citation>
    <scope>NUCLEOTIDE SEQUENCE [LARGE SCALE GENOMIC DNA]</scope>
    <source>
        <strain evidence="9 10">GCS-AN-3</strain>
    </source>
</reference>
<feature type="domain" description="PIN" evidence="8">
    <location>
        <begin position="2"/>
        <end position="122"/>
    </location>
</feature>
<dbReference type="GO" id="GO:0004518">
    <property type="term" value="F:nuclease activity"/>
    <property type="evidence" value="ECO:0007669"/>
    <property type="project" value="UniProtKB-KW"/>
</dbReference>
<evidence type="ECO:0000256" key="6">
    <source>
        <dbReference type="ARBA" id="ARBA00022842"/>
    </source>
</evidence>
<keyword evidence="10" id="KW-1185">Reference proteome</keyword>
<dbReference type="RefSeq" id="WP_180550594.1">
    <property type="nucleotide sequence ID" value="NZ_DAIPTI010000004.1"/>
</dbReference>
<keyword evidence="4" id="KW-0479">Metal-binding</keyword>
<sequence length="131" mass="15006">MILVDTNVLLDVFKRDPVWMPWSAQHLRRGRAQGLAINIVVYAELVGHPGFDFDLDAFLDDLQISLPEISRTAARDAALAFRRYRERGGARTGVLPDFFIGAQAQTENWRLLTRDAARYRTYFPELQLICP</sequence>
<evidence type="ECO:0000256" key="5">
    <source>
        <dbReference type="ARBA" id="ARBA00022801"/>
    </source>
</evidence>
<evidence type="ECO:0000313" key="10">
    <source>
        <dbReference type="Proteomes" id="UP000589716"/>
    </source>
</evidence>
<organism evidence="9 10">
    <name type="scientific">Ottowia beijingensis</name>
    <dbReference type="NCBI Taxonomy" id="1207057"/>
    <lineage>
        <taxon>Bacteria</taxon>
        <taxon>Pseudomonadati</taxon>
        <taxon>Pseudomonadota</taxon>
        <taxon>Betaproteobacteria</taxon>
        <taxon>Burkholderiales</taxon>
        <taxon>Comamonadaceae</taxon>
        <taxon>Ottowia</taxon>
    </lineage>
</organism>